<dbReference type="PANTHER" id="PTHR33713">
    <property type="entry name" value="ANTITOXIN YAFN-RELATED"/>
    <property type="match status" value="1"/>
</dbReference>
<organism evidence="3 4">
    <name type="scientific">Gryllotalpicola koreensis</name>
    <dbReference type="NCBI Taxonomy" id="993086"/>
    <lineage>
        <taxon>Bacteria</taxon>
        <taxon>Bacillati</taxon>
        <taxon>Actinomycetota</taxon>
        <taxon>Actinomycetes</taxon>
        <taxon>Micrococcales</taxon>
        <taxon>Microbacteriaceae</taxon>
        <taxon>Gryllotalpicola</taxon>
    </lineage>
</organism>
<gene>
    <name evidence="3" type="ORF">GCM10022287_31740</name>
</gene>
<accession>A0ABP8A7K5</accession>
<comment type="similarity">
    <text evidence="1 2">Belongs to the phD/YefM antitoxin family.</text>
</comment>
<reference evidence="4" key="1">
    <citation type="journal article" date="2019" name="Int. J. Syst. Evol. Microbiol.">
        <title>The Global Catalogue of Microorganisms (GCM) 10K type strain sequencing project: providing services to taxonomists for standard genome sequencing and annotation.</title>
        <authorList>
            <consortium name="The Broad Institute Genomics Platform"/>
            <consortium name="The Broad Institute Genome Sequencing Center for Infectious Disease"/>
            <person name="Wu L."/>
            <person name="Ma J."/>
        </authorList>
    </citation>
    <scope>NUCLEOTIDE SEQUENCE [LARGE SCALE GENOMIC DNA]</scope>
    <source>
        <strain evidence="4">JCM 17591</strain>
    </source>
</reference>
<dbReference type="Proteomes" id="UP001501079">
    <property type="component" value="Unassembled WGS sequence"/>
</dbReference>
<dbReference type="Gene3D" id="1.10.1220.170">
    <property type="match status" value="1"/>
</dbReference>
<dbReference type="Pfam" id="PF02604">
    <property type="entry name" value="PhdYeFM_antitox"/>
    <property type="match status" value="1"/>
</dbReference>
<protein>
    <recommendedName>
        <fullName evidence="2">Antitoxin</fullName>
    </recommendedName>
</protein>
<keyword evidence="4" id="KW-1185">Reference proteome</keyword>
<comment type="caution">
    <text evidence="3">The sequence shown here is derived from an EMBL/GenBank/DDBJ whole genome shotgun (WGS) entry which is preliminary data.</text>
</comment>
<dbReference type="EMBL" id="BAABBW010000005">
    <property type="protein sequence ID" value="GAA4179434.1"/>
    <property type="molecule type" value="Genomic_DNA"/>
</dbReference>
<dbReference type="InterPro" id="IPR006442">
    <property type="entry name" value="Antitoxin_Phd/YefM"/>
</dbReference>
<evidence type="ECO:0000256" key="2">
    <source>
        <dbReference type="RuleBase" id="RU362080"/>
    </source>
</evidence>
<comment type="function">
    <text evidence="2">Antitoxin component of a type II toxin-antitoxin (TA) system.</text>
</comment>
<name>A0ABP8A7K5_9MICO</name>
<dbReference type="SUPFAM" id="SSF143120">
    <property type="entry name" value="YefM-like"/>
    <property type="match status" value="1"/>
</dbReference>
<dbReference type="Gene3D" id="3.40.1620.10">
    <property type="entry name" value="YefM-like domain"/>
    <property type="match status" value="1"/>
</dbReference>
<evidence type="ECO:0000313" key="4">
    <source>
        <dbReference type="Proteomes" id="UP001501079"/>
    </source>
</evidence>
<dbReference type="NCBIfam" id="TIGR01552">
    <property type="entry name" value="phd_fam"/>
    <property type="match status" value="1"/>
</dbReference>
<dbReference type="RefSeq" id="WP_344756201.1">
    <property type="nucleotide sequence ID" value="NZ_BAABBW010000005.1"/>
</dbReference>
<dbReference type="PANTHER" id="PTHR33713:SF10">
    <property type="entry name" value="ANTITOXIN YAFN"/>
    <property type="match status" value="1"/>
</dbReference>
<sequence>MTTLSVADARANLSKLIESAVTTHERFEVTRNGSRAAVLLSADDYDSLVETVDILSHPDEIEAIREGLADLALGQVSTADEVRAAMAARGRLPA</sequence>
<dbReference type="InterPro" id="IPR036165">
    <property type="entry name" value="YefM-like_sf"/>
</dbReference>
<proteinExistence type="inferred from homology"/>
<dbReference type="InterPro" id="IPR051405">
    <property type="entry name" value="phD/YefM_antitoxin"/>
</dbReference>
<evidence type="ECO:0000256" key="1">
    <source>
        <dbReference type="ARBA" id="ARBA00009981"/>
    </source>
</evidence>
<evidence type="ECO:0000313" key="3">
    <source>
        <dbReference type="EMBL" id="GAA4179434.1"/>
    </source>
</evidence>